<dbReference type="InterPro" id="IPR006543">
    <property type="entry name" value="Histidinol-phos"/>
</dbReference>
<dbReference type="AlphaFoldDB" id="A0A1H3E1M7"/>
<keyword evidence="3" id="KW-0963">Cytoplasm</keyword>
<evidence type="ECO:0000256" key="3">
    <source>
        <dbReference type="ARBA" id="ARBA00022490"/>
    </source>
</evidence>
<dbReference type="NCBIfam" id="TIGR01662">
    <property type="entry name" value="HAD-SF-IIIA"/>
    <property type="match status" value="1"/>
</dbReference>
<dbReference type="Gene3D" id="3.90.550.10">
    <property type="entry name" value="Spore Coat Polysaccharide Biosynthesis Protein SpsA, Chain A"/>
    <property type="match status" value="1"/>
</dbReference>
<dbReference type="GO" id="GO:0005975">
    <property type="term" value="P:carbohydrate metabolic process"/>
    <property type="evidence" value="ECO:0007669"/>
    <property type="project" value="InterPro"/>
</dbReference>
<protein>
    <recommendedName>
        <fullName evidence="7">D,D-heptose 1,7-bisphosphate phosphatase</fullName>
    </recommendedName>
</protein>
<dbReference type="PANTHER" id="PTHR42891:SF1">
    <property type="entry name" value="D-GLYCERO-BETA-D-MANNO-HEPTOSE-1,7-BISPHOSPHATE 7-PHOSPHATASE"/>
    <property type="match status" value="1"/>
</dbReference>
<accession>A0A1H3E1M7</accession>
<dbReference type="CDD" id="cd07503">
    <property type="entry name" value="HAD_HisB-N"/>
    <property type="match status" value="1"/>
</dbReference>
<dbReference type="Gene3D" id="3.40.50.1000">
    <property type="entry name" value="HAD superfamily/HAD-like"/>
    <property type="match status" value="1"/>
</dbReference>
<keyword evidence="4" id="KW-0479">Metal-binding</keyword>
<dbReference type="InterPro" id="IPR004446">
    <property type="entry name" value="Heptose_bisP_phosphatase"/>
</dbReference>
<evidence type="ECO:0000256" key="4">
    <source>
        <dbReference type="ARBA" id="ARBA00022723"/>
    </source>
</evidence>
<feature type="domain" description="Nucleotidyl transferase" evidence="8">
    <location>
        <begin position="17"/>
        <end position="240"/>
    </location>
</feature>
<dbReference type="Proteomes" id="UP000198672">
    <property type="component" value="Unassembled WGS sequence"/>
</dbReference>
<evidence type="ECO:0000256" key="1">
    <source>
        <dbReference type="ARBA" id="ARBA00004496"/>
    </source>
</evidence>
<dbReference type="GO" id="GO:0005737">
    <property type="term" value="C:cytoplasm"/>
    <property type="evidence" value="ECO:0007669"/>
    <property type="project" value="UniProtKB-SubCell"/>
</dbReference>
<keyword evidence="10" id="KW-1185">Reference proteome</keyword>
<dbReference type="Pfam" id="PF13242">
    <property type="entry name" value="Hydrolase_like"/>
    <property type="match status" value="1"/>
</dbReference>
<sequence length="407" mass="44908">MFAPRLPPSTNVTMRQALILVGGQGTRLGDLTANLPKPMLDIGGRPFLQRLIEEVARHGFQDILLLCGYLADRIVDAFDGVTLHGARVRCIIEPQPLGTGGALRQAADRLDDRFLLLNGDSLFDFNLLDLQRVADDADWLGIVALRALSDTGRYGRVTLAGNRITAFAEKQGQGAGVINGGVYLLRRQVLDAIQGLPCSLEQAILPRLAAENRLFGRVYQGYFIDIGIPADLQRAQVELAQRRRPALFFDRDGVLNRDAGYTHRVEDFHWMPTAMEAIKHCNDQGWLVIVVTNQAGIARGFYDAAAVERLHEWIQTQLRAIGAHVDAFYYCPHHPEGSVPELSIPCHCRKPEPGMLLRAMEDWPVDRSRAFLIGDQASDIEAATSAGITGLFCQNGVLLDLVRGLVD</sequence>
<gene>
    <name evidence="9" type="ORF">SAMN05421644_11110</name>
</gene>
<keyword evidence="6" id="KW-0119">Carbohydrate metabolism</keyword>
<dbReference type="EMBL" id="FNOW01000011">
    <property type="protein sequence ID" value="SDX72622.1"/>
    <property type="molecule type" value="Genomic_DNA"/>
</dbReference>
<comment type="similarity">
    <text evidence="2">Belongs to the GmhB family.</text>
</comment>
<dbReference type="InterPro" id="IPR006549">
    <property type="entry name" value="HAD-SF_hydro_IIIA"/>
</dbReference>
<evidence type="ECO:0000256" key="6">
    <source>
        <dbReference type="ARBA" id="ARBA00023277"/>
    </source>
</evidence>
<proteinExistence type="inferred from homology"/>
<dbReference type="InterPro" id="IPR029044">
    <property type="entry name" value="Nucleotide-diphossugar_trans"/>
</dbReference>
<dbReference type="PANTHER" id="PTHR42891">
    <property type="entry name" value="D-GLYCERO-BETA-D-MANNO-HEPTOSE-1,7-BISPHOSPHATE 7-PHOSPHATASE"/>
    <property type="match status" value="1"/>
</dbReference>
<keyword evidence="5" id="KW-0378">Hydrolase</keyword>
<dbReference type="CDD" id="cd06915">
    <property type="entry name" value="NTP_transferase_WcbM_like"/>
    <property type="match status" value="1"/>
</dbReference>
<dbReference type="NCBIfam" id="TIGR01656">
    <property type="entry name" value="Histidinol-ppas"/>
    <property type="match status" value="1"/>
</dbReference>
<evidence type="ECO:0000256" key="2">
    <source>
        <dbReference type="ARBA" id="ARBA00005628"/>
    </source>
</evidence>
<dbReference type="InterPro" id="IPR036412">
    <property type="entry name" value="HAD-like_sf"/>
</dbReference>
<name>A0A1H3E1M7_ALLWA</name>
<evidence type="ECO:0000313" key="10">
    <source>
        <dbReference type="Proteomes" id="UP000198672"/>
    </source>
</evidence>
<evidence type="ECO:0000259" key="8">
    <source>
        <dbReference type="Pfam" id="PF00483"/>
    </source>
</evidence>
<dbReference type="GO" id="GO:0046872">
    <property type="term" value="F:metal ion binding"/>
    <property type="evidence" value="ECO:0007669"/>
    <property type="project" value="UniProtKB-KW"/>
</dbReference>
<dbReference type="InterPro" id="IPR023214">
    <property type="entry name" value="HAD_sf"/>
</dbReference>
<evidence type="ECO:0000256" key="5">
    <source>
        <dbReference type="ARBA" id="ARBA00022801"/>
    </source>
</evidence>
<comment type="subcellular location">
    <subcellularLocation>
        <location evidence="1">Cytoplasm</location>
    </subcellularLocation>
</comment>
<organism evidence="9 10">
    <name type="scientific">Allochromatium warmingii</name>
    <name type="common">Chromatium warmingii</name>
    <dbReference type="NCBI Taxonomy" id="61595"/>
    <lineage>
        <taxon>Bacteria</taxon>
        <taxon>Pseudomonadati</taxon>
        <taxon>Pseudomonadota</taxon>
        <taxon>Gammaproteobacteria</taxon>
        <taxon>Chromatiales</taxon>
        <taxon>Chromatiaceae</taxon>
        <taxon>Allochromatium</taxon>
    </lineage>
</organism>
<evidence type="ECO:0000313" key="9">
    <source>
        <dbReference type="EMBL" id="SDX72622.1"/>
    </source>
</evidence>
<dbReference type="GO" id="GO:0016791">
    <property type="term" value="F:phosphatase activity"/>
    <property type="evidence" value="ECO:0007669"/>
    <property type="project" value="InterPro"/>
</dbReference>
<reference evidence="10" key="1">
    <citation type="submission" date="2016-10" db="EMBL/GenBank/DDBJ databases">
        <authorList>
            <person name="Varghese N."/>
            <person name="Submissions S."/>
        </authorList>
    </citation>
    <scope>NUCLEOTIDE SEQUENCE [LARGE SCALE GENOMIC DNA]</scope>
    <source>
        <strain evidence="10">DSM 173</strain>
    </source>
</reference>
<dbReference type="SUPFAM" id="SSF53448">
    <property type="entry name" value="Nucleotide-diphospho-sugar transferases"/>
    <property type="match status" value="1"/>
</dbReference>
<dbReference type="STRING" id="61595.SAMN05421644_11110"/>
<dbReference type="InterPro" id="IPR005835">
    <property type="entry name" value="NTP_transferase_dom"/>
</dbReference>
<dbReference type="Pfam" id="PF00483">
    <property type="entry name" value="NTP_transferase"/>
    <property type="match status" value="1"/>
</dbReference>
<dbReference type="SUPFAM" id="SSF56784">
    <property type="entry name" value="HAD-like"/>
    <property type="match status" value="1"/>
</dbReference>
<evidence type="ECO:0000256" key="7">
    <source>
        <dbReference type="ARBA" id="ARBA00031828"/>
    </source>
</evidence>